<keyword evidence="3" id="KW-1185">Reference proteome</keyword>
<keyword evidence="1" id="KW-1133">Transmembrane helix</keyword>
<organism evidence="2 3">
    <name type="scientific">Hoeflea olei</name>
    <dbReference type="NCBI Taxonomy" id="1480615"/>
    <lineage>
        <taxon>Bacteria</taxon>
        <taxon>Pseudomonadati</taxon>
        <taxon>Pseudomonadota</taxon>
        <taxon>Alphaproteobacteria</taxon>
        <taxon>Hyphomicrobiales</taxon>
        <taxon>Rhizobiaceae</taxon>
        <taxon>Hoeflea</taxon>
    </lineage>
</organism>
<accession>A0A1C1YTS5</accession>
<evidence type="ECO:0000313" key="3">
    <source>
        <dbReference type="Proteomes" id="UP000094795"/>
    </source>
</evidence>
<protein>
    <submittedName>
        <fullName evidence="2">Uncharacterized protein</fullName>
    </submittedName>
</protein>
<evidence type="ECO:0000313" key="2">
    <source>
        <dbReference type="EMBL" id="OCW56750.1"/>
    </source>
</evidence>
<comment type="caution">
    <text evidence="2">The sequence shown here is derived from an EMBL/GenBank/DDBJ whole genome shotgun (WGS) entry which is preliminary data.</text>
</comment>
<evidence type="ECO:0000256" key="1">
    <source>
        <dbReference type="SAM" id="Phobius"/>
    </source>
</evidence>
<dbReference type="OrthoDB" id="9925816at2"/>
<dbReference type="EMBL" id="LQZT01000034">
    <property type="protein sequence ID" value="OCW56750.1"/>
    <property type="molecule type" value="Genomic_DNA"/>
</dbReference>
<dbReference type="AlphaFoldDB" id="A0A1C1YTS5"/>
<reference evidence="2 3" key="1">
    <citation type="submission" date="2015-12" db="EMBL/GenBank/DDBJ databases">
        <authorList>
            <person name="Shamseldin A."/>
            <person name="Moawad H."/>
            <person name="Abd El-Rahim W.M."/>
            <person name="Sadowsky M.J."/>
        </authorList>
    </citation>
    <scope>NUCLEOTIDE SEQUENCE [LARGE SCALE GENOMIC DNA]</scope>
    <source>
        <strain evidence="2 3">JC234</strain>
    </source>
</reference>
<dbReference type="Proteomes" id="UP000094795">
    <property type="component" value="Unassembled WGS sequence"/>
</dbReference>
<proteinExistence type="predicted"/>
<dbReference type="RefSeq" id="WP_066181520.1">
    <property type="nucleotide sequence ID" value="NZ_LQZT01000034.1"/>
</dbReference>
<name>A0A1C1YTS5_9HYPH</name>
<keyword evidence="1" id="KW-0812">Transmembrane</keyword>
<sequence>MKFLGSTFEATRGVPMQRNFTRPILKREYREAIAMTEASDCDLADLFMEGVTDTNDDASSVQSRGAMKFVAVADRIVGDFEQDQRLTDDDVERIAMALNAYHFAANTFRRHQQFELSADFYTVAARVGFALAKSIDRPGEFDARRLASLFDLTDRSYMRARAVCKETGADDRVQQIFIDNRDFRLRRASLEKHRYQQLVLSCWRLLSGYGTSLLRISMSFLIWVMLLAHVYVWLHGLAAPRYPAALWESLLQTLGETRSTTPKSVFIDGALRVSGFFWTALLGQLILQRVLARA</sequence>
<feature type="transmembrane region" description="Helical" evidence="1">
    <location>
        <begin position="213"/>
        <end position="234"/>
    </location>
</feature>
<dbReference type="STRING" id="1480615.AWJ14_17660"/>
<keyword evidence="1" id="KW-0472">Membrane</keyword>
<gene>
    <name evidence="2" type="ORF">AWJ14_17660</name>
</gene>